<protein>
    <submittedName>
        <fullName evidence="2">Uncharacterized protein</fullName>
    </submittedName>
</protein>
<proteinExistence type="predicted"/>
<reference evidence="2 3" key="1">
    <citation type="submission" date="2023-06" db="EMBL/GenBank/DDBJ databases">
        <title>Sporosarcina sp. nov., isolated from Korean traditional fermented seafood 'Jeotgal'.</title>
        <authorList>
            <person name="Yang A.I."/>
            <person name="Shin N.-R."/>
        </authorList>
    </citation>
    <scope>NUCLEOTIDE SEQUENCE [LARGE SCALE GENOMIC DNA]</scope>
    <source>
        <strain evidence="2 3">KCTC43456</strain>
    </source>
</reference>
<dbReference type="RefSeq" id="WP_283731817.1">
    <property type="nucleotide sequence ID" value="NZ_CP125968.1"/>
</dbReference>
<comment type="caution">
    <text evidence="2">The sequence shown here is derived from an EMBL/GenBank/DDBJ whole genome shotgun (WGS) entry which is preliminary data.</text>
</comment>
<feature type="transmembrane region" description="Helical" evidence="1">
    <location>
        <begin position="68"/>
        <end position="87"/>
    </location>
</feature>
<evidence type="ECO:0000313" key="2">
    <source>
        <dbReference type="EMBL" id="MDW0115590.1"/>
    </source>
</evidence>
<keyword evidence="1" id="KW-1133">Transmembrane helix</keyword>
<keyword evidence="3" id="KW-1185">Reference proteome</keyword>
<evidence type="ECO:0000313" key="3">
    <source>
        <dbReference type="Proteomes" id="UP001271648"/>
    </source>
</evidence>
<dbReference type="AlphaFoldDB" id="A0AAW9A5W3"/>
<accession>A0AAW9A5W3</accession>
<evidence type="ECO:0000256" key="1">
    <source>
        <dbReference type="SAM" id="Phobius"/>
    </source>
</evidence>
<sequence>MDTTKGKFAFYFWGILFFFLYFKIIAFVWNRWFFGSIIPEPLGLLVILLIVIPTAFLTSRFLVIKIPMTYHMIGIIGVMLFFSWSIFDDHREKSLDELIKYQDNKFKAMEFNFSDWRIEEKEPVEEMLEFLSQYRVKKMKDSEWNSNVSGEKGFQVMVYLKGKTTGASIYENRILSYNKTSYYKVLNGPIDMEWIEAFEEKHGKGQ</sequence>
<feature type="transmembrane region" description="Helical" evidence="1">
    <location>
        <begin position="42"/>
        <end position="62"/>
    </location>
</feature>
<organism evidence="2 3">
    <name type="scientific">Sporosarcina thermotolerans</name>
    <dbReference type="NCBI Taxonomy" id="633404"/>
    <lineage>
        <taxon>Bacteria</taxon>
        <taxon>Bacillati</taxon>
        <taxon>Bacillota</taxon>
        <taxon>Bacilli</taxon>
        <taxon>Bacillales</taxon>
        <taxon>Caryophanaceae</taxon>
        <taxon>Sporosarcina</taxon>
    </lineage>
</organism>
<gene>
    <name evidence="2" type="ORF">QTL97_01390</name>
</gene>
<keyword evidence="1" id="KW-0472">Membrane</keyword>
<feature type="transmembrane region" description="Helical" evidence="1">
    <location>
        <begin position="12"/>
        <end position="30"/>
    </location>
</feature>
<dbReference type="EMBL" id="JAUBDJ010000001">
    <property type="protein sequence ID" value="MDW0115590.1"/>
    <property type="molecule type" value="Genomic_DNA"/>
</dbReference>
<dbReference type="Proteomes" id="UP001271648">
    <property type="component" value="Unassembled WGS sequence"/>
</dbReference>
<keyword evidence="1" id="KW-0812">Transmembrane</keyword>
<name>A0AAW9A5W3_9BACL</name>